<evidence type="ECO:0000313" key="3">
    <source>
        <dbReference type="Proteomes" id="UP000887159"/>
    </source>
</evidence>
<dbReference type="EMBL" id="BMAU01021250">
    <property type="protein sequence ID" value="GFY05231.1"/>
    <property type="molecule type" value="Genomic_DNA"/>
</dbReference>
<comment type="caution">
    <text evidence="2">The sequence shown here is derived from an EMBL/GenBank/DDBJ whole genome shotgun (WGS) entry which is preliminary data.</text>
</comment>
<evidence type="ECO:0000256" key="1">
    <source>
        <dbReference type="SAM" id="MobiDB-lite"/>
    </source>
</evidence>
<keyword evidence="3" id="KW-1185">Reference proteome</keyword>
<organism evidence="2 3">
    <name type="scientific">Trichonephila clavipes</name>
    <name type="common">Golden silk orbweaver</name>
    <name type="synonym">Nephila clavipes</name>
    <dbReference type="NCBI Taxonomy" id="2585209"/>
    <lineage>
        <taxon>Eukaryota</taxon>
        <taxon>Metazoa</taxon>
        <taxon>Ecdysozoa</taxon>
        <taxon>Arthropoda</taxon>
        <taxon>Chelicerata</taxon>
        <taxon>Arachnida</taxon>
        <taxon>Araneae</taxon>
        <taxon>Araneomorphae</taxon>
        <taxon>Entelegynae</taxon>
        <taxon>Araneoidea</taxon>
        <taxon>Nephilidae</taxon>
        <taxon>Trichonephila</taxon>
    </lineage>
</organism>
<accession>A0A8X6S2H5</accession>
<feature type="compositionally biased region" description="Basic and acidic residues" evidence="1">
    <location>
        <begin position="41"/>
        <end position="50"/>
    </location>
</feature>
<proteinExistence type="predicted"/>
<reference evidence="2" key="1">
    <citation type="submission" date="2020-08" db="EMBL/GenBank/DDBJ databases">
        <title>Multicomponent nature underlies the extraordinary mechanical properties of spider dragline silk.</title>
        <authorList>
            <person name="Kono N."/>
            <person name="Nakamura H."/>
            <person name="Mori M."/>
            <person name="Yoshida Y."/>
            <person name="Ohtoshi R."/>
            <person name="Malay A.D."/>
            <person name="Moran D.A.P."/>
            <person name="Tomita M."/>
            <person name="Numata K."/>
            <person name="Arakawa K."/>
        </authorList>
    </citation>
    <scope>NUCLEOTIDE SEQUENCE</scope>
</reference>
<feature type="region of interest" description="Disordered" evidence="1">
    <location>
        <begin position="30"/>
        <end position="84"/>
    </location>
</feature>
<dbReference type="AlphaFoldDB" id="A0A8X6S2H5"/>
<gene>
    <name evidence="2" type="ORF">TNCV_2206771</name>
</gene>
<feature type="compositionally biased region" description="Basic and acidic residues" evidence="1">
    <location>
        <begin position="68"/>
        <end position="77"/>
    </location>
</feature>
<dbReference type="Proteomes" id="UP000887159">
    <property type="component" value="Unassembled WGS sequence"/>
</dbReference>
<sequence length="84" mass="9568">MCYTNHKLPPSQYGGYDPRLITKRVRVRITRRDPSPPQLSQKHDLEERTVKPVAVEEATSVSSPKATIDGHAEKRNWLMDQPSA</sequence>
<protein>
    <submittedName>
        <fullName evidence="2">Uncharacterized protein</fullName>
    </submittedName>
</protein>
<name>A0A8X6S2H5_TRICX</name>
<evidence type="ECO:0000313" key="2">
    <source>
        <dbReference type="EMBL" id="GFY05231.1"/>
    </source>
</evidence>